<evidence type="ECO:0000313" key="3">
    <source>
        <dbReference type="Proteomes" id="UP001165667"/>
    </source>
</evidence>
<evidence type="ECO:0000256" key="1">
    <source>
        <dbReference type="SAM" id="SignalP"/>
    </source>
</evidence>
<keyword evidence="1" id="KW-0732">Signal</keyword>
<dbReference type="EMBL" id="JAMOIM010000134">
    <property type="protein sequence ID" value="MCW6513260.1"/>
    <property type="molecule type" value="Genomic_DNA"/>
</dbReference>
<dbReference type="Proteomes" id="UP001165667">
    <property type="component" value="Unassembled WGS sequence"/>
</dbReference>
<feature type="signal peptide" evidence="1">
    <location>
        <begin position="1"/>
        <end position="22"/>
    </location>
</feature>
<reference evidence="2" key="1">
    <citation type="submission" date="2022-05" db="EMBL/GenBank/DDBJ databases">
        <authorList>
            <person name="Pankratov T."/>
        </authorList>
    </citation>
    <scope>NUCLEOTIDE SEQUENCE</scope>
    <source>
        <strain evidence="2">BP6-180914</strain>
    </source>
</reference>
<proteinExistence type="predicted"/>
<organism evidence="2 3">
    <name type="scientific">Lichenifustis flavocetrariae</name>
    <dbReference type="NCBI Taxonomy" id="2949735"/>
    <lineage>
        <taxon>Bacteria</taxon>
        <taxon>Pseudomonadati</taxon>
        <taxon>Pseudomonadota</taxon>
        <taxon>Alphaproteobacteria</taxon>
        <taxon>Hyphomicrobiales</taxon>
        <taxon>Lichenihabitantaceae</taxon>
        <taxon>Lichenifustis</taxon>
    </lineage>
</organism>
<protein>
    <recommendedName>
        <fullName evidence="4">Lipoprotein</fullName>
    </recommendedName>
</protein>
<evidence type="ECO:0008006" key="4">
    <source>
        <dbReference type="Google" id="ProtNLM"/>
    </source>
</evidence>
<sequence length="145" mass="15270">MKTWPSCIGGVAAIFMLSAGIAGCGQSDYPELAQAKAFALQEATNVLSEARAADLPAITAGAYWLPEADPAMRVATARKYGPVRPLRPPACALQTQDTTEYCDGGLFIFAVDGIARSGGRSSKLAICHSDTAGWELAAERFQFSP</sequence>
<feature type="chain" id="PRO_5041262809" description="Lipoprotein" evidence="1">
    <location>
        <begin position="23"/>
        <end position="145"/>
    </location>
</feature>
<keyword evidence="3" id="KW-1185">Reference proteome</keyword>
<comment type="caution">
    <text evidence="2">The sequence shown here is derived from an EMBL/GenBank/DDBJ whole genome shotgun (WGS) entry which is preliminary data.</text>
</comment>
<gene>
    <name evidence="2" type="ORF">M8523_36135</name>
</gene>
<accession>A0AA41Z5Q1</accession>
<evidence type="ECO:0000313" key="2">
    <source>
        <dbReference type="EMBL" id="MCW6513260.1"/>
    </source>
</evidence>
<dbReference type="RefSeq" id="WP_282589633.1">
    <property type="nucleotide sequence ID" value="NZ_JAMOIM010000134.1"/>
</dbReference>
<dbReference type="AlphaFoldDB" id="A0AA41Z5Q1"/>
<dbReference type="PROSITE" id="PS51257">
    <property type="entry name" value="PROKAR_LIPOPROTEIN"/>
    <property type="match status" value="1"/>
</dbReference>
<name>A0AA41Z5Q1_9HYPH</name>